<evidence type="ECO:0000313" key="7">
    <source>
        <dbReference type="EMBL" id="CAA6822555.1"/>
    </source>
</evidence>
<keyword evidence="3" id="KW-0808">Transferase</keyword>
<feature type="domain" description="Type II methyltransferase M.TaqI-like" evidence="6">
    <location>
        <begin position="330"/>
        <end position="509"/>
    </location>
</feature>
<dbReference type="GO" id="GO:0009007">
    <property type="term" value="F:site-specific DNA-methyltransferase (adenine-specific) activity"/>
    <property type="evidence" value="ECO:0007669"/>
    <property type="project" value="UniProtKB-EC"/>
</dbReference>
<dbReference type="EC" id="2.1.1.72" evidence="1"/>
<dbReference type="EMBL" id="CACVAR010000337">
    <property type="protein sequence ID" value="CAA6822555.1"/>
    <property type="molecule type" value="Genomic_DNA"/>
</dbReference>
<evidence type="ECO:0000259" key="6">
    <source>
        <dbReference type="Pfam" id="PF07669"/>
    </source>
</evidence>
<dbReference type="GO" id="GO:0032259">
    <property type="term" value="P:methylation"/>
    <property type="evidence" value="ECO:0007669"/>
    <property type="project" value="UniProtKB-KW"/>
</dbReference>
<proteinExistence type="predicted"/>
<dbReference type="InterPro" id="IPR029063">
    <property type="entry name" value="SAM-dependent_MTases_sf"/>
</dbReference>
<sequence length="1111" mass="128805">MNKSALKKFATSMRLELISMIKTKIDFLLSDAYRENLALYNTNKAHIQQIETRYAKDSEGLIEEVAYTWFNRLVALRFMDVNEITSSSVLSTSDEQPIPQMFVDAKSGIIEDSLSLNRELFFDLIDKKVSGVKDSDNEAYKMLFIATCNNYGKLMPSMFEKISDYTELLLPEDMLSPNSIRAKVVSSMSFEDCQDIEVIGWLYQFYISEKKDDVFAKLKKNIKVTPSNIPAATQLFTPHWIVKYMVENSLGKMWMLNNPNSSLKDNMKYYIENQEETTTFIKVTSPEEITFLDPCCGSGHTLTYAFDLLTSIYEEEGYNKSEIPSLILENNLFGCDIDKRASVLANFALTMKARQYHKRFFKKDVKPNIVELEDYGSDEFAGIKNFGSLLTPNSSASFDDGLFGQNSEAYELQKKILSDTFHCVVTNPPYMGSKGMNKELSDFVKKNYKDSKSDLFAIFMERTLELTKPHGFMSMINQHSWMFLSSYEKLRTKIIEKQRIDSMVHLGARAFEEIGGEVVQSVAFVLEKNIKAKVASTYIRLTDYKSSDEKEQEFFNPENRYEAKQEKFSKVPASSIAYWLENKEINIYSNNILSSKYASFKKGLDTGENDKFLRLWQEVSIEKINLDKVNIIQDNIKWYPYNKGGEFKRWYGNREYLINWLENGKEIKSRLNLNTKKPTIRNPQFYLREGFTWSTVSSGGFSARYTPVGSLFDNGGCTMFSDERLIYIGAFINSKIVSRYLEFLSPTLNFQPGSLGNTPMIFPKSDSIKQQIETLTQQNINISKEEWDSRETSWDFTKNELINHKSDTKIETSYSNFCNYWKEQHNTLHQNEEELNRLFIDIYELQDELTADVELKDITILKNETMIIENELVFQSDEIMKQFISYGVGVMFGRYSLDSDGLLIANMGQDIPSSTTFEIDDDNVIPVLEDDYFKDDIASRFVQFVKTTFGKEDLSENIRFIESSLGITLRKYFVKGFYEDHIKRYKKRPIYWMVASSKKGFMSLIYMHRYEADTFARVRNSYLTEYIAKLEAHKETLALTTTSDTASDRDKKDADKQMKNIDTKLKEIIEFDRDKMMSWSQNPTEIDLDDGVKVNYCKFRDILYPITGLCK</sequence>
<protein>
    <recommendedName>
        <fullName evidence="1">site-specific DNA-methyltransferase (adenine-specific)</fullName>
        <ecNumber evidence="1">2.1.1.72</ecNumber>
    </recommendedName>
</protein>
<dbReference type="InterPro" id="IPR050953">
    <property type="entry name" value="N4_N6_ade-DNA_methylase"/>
</dbReference>
<name>A0A6S6TT91_9BACT</name>
<dbReference type="InterPro" id="IPR011639">
    <property type="entry name" value="MethylTrfase_TaqI-like_dom"/>
</dbReference>
<dbReference type="PROSITE" id="PS00092">
    <property type="entry name" value="N6_MTASE"/>
    <property type="match status" value="1"/>
</dbReference>
<evidence type="ECO:0000256" key="5">
    <source>
        <dbReference type="ARBA" id="ARBA00047942"/>
    </source>
</evidence>
<dbReference type="AlphaFoldDB" id="A0A6S6TT91"/>
<dbReference type="PANTHER" id="PTHR33841">
    <property type="entry name" value="DNA METHYLTRANSFERASE YEEA-RELATED"/>
    <property type="match status" value="1"/>
</dbReference>
<reference evidence="7" key="1">
    <citation type="submission" date="2020-01" db="EMBL/GenBank/DDBJ databases">
        <authorList>
            <person name="Meier V. D."/>
            <person name="Meier V D."/>
        </authorList>
    </citation>
    <scope>NUCLEOTIDE SEQUENCE</scope>
    <source>
        <strain evidence="7">HLG_WM_MAG_03</strain>
    </source>
</reference>
<dbReference type="NCBIfam" id="NF033452">
    <property type="entry name" value="BREX_1_MTaseX"/>
    <property type="match status" value="1"/>
</dbReference>
<dbReference type="GO" id="GO:0006304">
    <property type="term" value="P:DNA modification"/>
    <property type="evidence" value="ECO:0007669"/>
    <property type="project" value="InterPro"/>
</dbReference>
<organism evidence="7">
    <name type="scientific">uncultured Sulfurovum sp</name>
    <dbReference type="NCBI Taxonomy" id="269237"/>
    <lineage>
        <taxon>Bacteria</taxon>
        <taxon>Pseudomonadati</taxon>
        <taxon>Campylobacterota</taxon>
        <taxon>Epsilonproteobacteria</taxon>
        <taxon>Campylobacterales</taxon>
        <taxon>Sulfurovaceae</taxon>
        <taxon>Sulfurovum</taxon>
        <taxon>environmental samples</taxon>
    </lineage>
</organism>
<evidence type="ECO:0000256" key="3">
    <source>
        <dbReference type="ARBA" id="ARBA00022679"/>
    </source>
</evidence>
<keyword evidence="2 7" id="KW-0489">Methyltransferase</keyword>
<dbReference type="PRINTS" id="PR00507">
    <property type="entry name" value="N12N6MTFRASE"/>
</dbReference>
<comment type="catalytic activity">
    <reaction evidence="5">
        <text>a 2'-deoxyadenosine in DNA + S-adenosyl-L-methionine = an N(6)-methyl-2'-deoxyadenosine in DNA + S-adenosyl-L-homocysteine + H(+)</text>
        <dbReference type="Rhea" id="RHEA:15197"/>
        <dbReference type="Rhea" id="RHEA-COMP:12418"/>
        <dbReference type="Rhea" id="RHEA-COMP:12419"/>
        <dbReference type="ChEBI" id="CHEBI:15378"/>
        <dbReference type="ChEBI" id="CHEBI:57856"/>
        <dbReference type="ChEBI" id="CHEBI:59789"/>
        <dbReference type="ChEBI" id="CHEBI:90615"/>
        <dbReference type="ChEBI" id="CHEBI:90616"/>
        <dbReference type="EC" id="2.1.1.72"/>
    </reaction>
</comment>
<dbReference type="GO" id="GO:0003676">
    <property type="term" value="F:nucleic acid binding"/>
    <property type="evidence" value="ECO:0007669"/>
    <property type="project" value="InterPro"/>
</dbReference>
<evidence type="ECO:0000256" key="2">
    <source>
        <dbReference type="ARBA" id="ARBA00022603"/>
    </source>
</evidence>
<dbReference type="InterPro" id="IPR047939">
    <property type="entry name" value="BREX_1_PglX"/>
</dbReference>
<dbReference type="InterPro" id="IPR002052">
    <property type="entry name" value="DNA_methylase_N6_adenine_CS"/>
</dbReference>
<accession>A0A6S6TT91</accession>
<dbReference type="Gene3D" id="3.40.50.150">
    <property type="entry name" value="Vaccinia Virus protein VP39"/>
    <property type="match status" value="1"/>
</dbReference>
<evidence type="ECO:0000256" key="4">
    <source>
        <dbReference type="ARBA" id="ARBA00022691"/>
    </source>
</evidence>
<dbReference type="Pfam" id="PF07669">
    <property type="entry name" value="Eco57I"/>
    <property type="match status" value="1"/>
</dbReference>
<dbReference type="PANTHER" id="PTHR33841:SF1">
    <property type="entry name" value="DNA METHYLTRANSFERASE A"/>
    <property type="match status" value="1"/>
</dbReference>
<evidence type="ECO:0000256" key="1">
    <source>
        <dbReference type="ARBA" id="ARBA00011900"/>
    </source>
</evidence>
<keyword evidence="4" id="KW-0949">S-adenosyl-L-methionine</keyword>
<dbReference type="SUPFAM" id="SSF53335">
    <property type="entry name" value="S-adenosyl-L-methionine-dependent methyltransferases"/>
    <property type="match status" value="1"/>
</dbReference>
<gene>
    <name evidence="7" type="ORF">HELGO_WM22704</name>
</gene>